<dbReference type="RefSeq" id="XP_064708531.1">
    <property type="nucleotide sequence ID" value="XM_064855871.1"/>
</dbReference>
<feature type="region of interest" description="Disordered" evidence="1">
    <location>
        <begin position="1"/>
        <end position="33"/>
    </location>
</feature>
<comment type="caution">
    <text evidence="2">The sequence shown here is derived from an EMBL/GenBank/DDBJ whole genome shotgun (WGS) entry which is preliminary data.</text>
</comment>
<name>A0AAV9NJM3_9EURO</name>
<evidence type="ECO:0000313" key="2">
    <source>
        <dbReference type="EMBL" id="KAK5056815.1"/>
    </source>
</evidence>
<evidence type="ECO:0000256" key="1">
    <source>
        <dbReference type="SAM" id="MobiDB-lite"/>
    </source>
</evidence>
<protein>
    <submittedName>
        <fullName evidence="2">Uncharacterized protein</fullName>
    </submittedName>
</protein>
<sequence>MSPATSSHRQAPMSTPVTSDSARPNKLKRTASSEVDRLWDVIGGGEILDPSITRRKGAVDRLATTGAKERPCPPAKRQHLDEAQPLIACTCCTIAYKKSLSCPAPKHIIKQITSSGCGLGSSLPMLYESDESIARELGNKFFNSSFDQLQRIVIRREVLQPIDMSLGLAQIRINSQIGDHTFDVRARYNKRSCVIRAGLISLNKAQSLSLGFNFFSIVEDSSDEVMLPSAGICTKRTIEVRISKKGRSAKTQKEREEVYQELVGIAWDAREQGIPRWSGMFRWLRSKDADMIA</sequence>
<gene>
    <name evidence="2" type="ORF">LTR84_012347</name>
</gene>
<keyword evidence="3" id="KW-1185">Reference proteome</keyword>
<proteinExistence type="predicted"/>
<accession>A0AAV9NJM3</accession>
<organism evidence="2 3">
    <name type="scientific">Exophiala bonariae</name>
    <dbReference type="NCBI Taxonomy" id="1690606"/>
    <lineage>
        <taxon>Eukaryota</taxon>
        <taxon>Fungi</taxon>
        <taxon>Dikarya</taxon>
        <taxon>Ascomycota</taxon>
        <taxon>Pezizomycotina</taxon>
        <taxon>Eurotiomycetes</taxon>
        <taxon>Chaetothyriomycetidae</taxon>
        <taxon>Chaetothyriales</taxon>
        <taxon>Herpotrichiellaceae</taxon>
        <taxon>Exophiala</taxon>
    </lineage>
</organism>
<evidence type="ECO:0000313" key="3">
    <source>
        <dbReference type="Proteomes" id="UP001358417"/>
    </source>
</evidence>
<dbReference type="Proteomes" id="UP001358417">
    <property type="component" value="Unassembled WGS sequence"/>
</dbReference>
<dbReference type="AlphaFoldDB" id="A0AAV9NJM3"/>
<feature type="compositionally biased region" description="Polar residues" evidence="1">
    <location>
        <begin position="1"/>
        <end position="22"/>
    </location>
</feature>
<dbReference type="EMBL" id="JAVRRD010000007">
    <property type="protein sequence ID" value="KAK5056815.1"/>
    <property type="molecule type" value="Genomic_DNA"/>
</dbReference>
<reference evidence="2 3" key="1">
    <citation type="submission" date="2023-08" db="EMBL/GenBank/DDBJ databases">
        <title>Black Yeasts Isolated from many extreme environments.</title>
        <authorList>
            <person name="Coleine C."/>
            <person name="Stajich J.E."/>
            <person name="Selbmann L."/>
        </authorList>
    </citation>
    <scope>NUCLEOTIDE SEQUENCE [LARGE SCALE GENOMIC DNA]</scope>
    <source>
        <strain evidence="2 3">CCFEE 5792</strain>
    </source>
</reference>
<dbReference type="GeneID" id="89980494"/>